<dbReference type="InterPro" id="IPR024079">
    <property type="entry name" value="MetalloPept_cat_dom_sf"/>
</dbReference>
<evidence type="ECO:0000256" key="1">
    <source>
        <dbReference type="ARBA" id="ARBA00023157"/>
    </source>
</evidence>
<dbReference type="InterPro" id="IPR013783">
    <property type="entry name" value="Ig-like_fold"/>
</dbReference>
<dbReference type="Pfam" id="PF00041">
    <property type="entry name" value="fn3"/>
    <property type="match status" value="1"/>
</dbReference>
<dbReference type="SUPFAM" id="SSF49265">
    <property type="entry name" value="Fibronectin type III"/>
    <property type="match status" value="1"/>
</dbReference>
<proteinExistence type="predicted"/>
<name>A0ABM9I1J6_9GAMM</name>
<dbReference type="SMART" id="SM00060">
    <property type="entry name" value="FN3"/>
    <property type="match status" value="1"/>
</dbReference>
<evidence type="ECO:0000259" key="3">
    <source>
        <dbReference type="PROSITE" id="PS50215"/>
    </source>
</evidence>
<dbReference type="EC" id="3.4.24.33" evidence="5"/>
<gene>
    <name evidence="5" type="ORF">MSZNOR_2114</name>
</gene>
<dbReference type="Pfam" id="PF17957">
    <property type="entry name" value="Big_7"/>
    <property type="match status" value="1"/>
</dbReference>
<sequence>MFGTVVMDDGRMFEIAYAGNKTHTVRQIDPSKTAPNAEPIEPDIGSANDLGGTSTSLDAPFTAAASTGQVIDLLVVYTPKARANAGGQDGIEAKIINAVTKANQAYLNSQIDMQLNLVKMAEVSYTETGDMSKSLSDVQGTNDGKMDEVHALRNQYGADQVALITTDSNYCGIAYVMTSLGSWFAPYAFAVVHDDSKYNCLSNHSLAHELGHNQGNTHDPDNSSNAGVFPYSYGYRLCGVFHDVMSYACNSPRVPYFSNPNVYYNGQPTGVANYQDTARSMNGTAATVASFRPSVTTTPTVPTAPTSLAASTQSSSTIVLTWADKSNNETGFKVQRSQDGVNWSEIASLGGNVTSFTNTGLNAGTKYSYRVYAYNSVGNSAFSNTASATTTANSVDTTPPTVKITSPSNGITVSNPTKITGSGSDNVKLKELKLAIDGAVTASTSGSSISYNWTTNKVAKGPHTITLIGTDTAGNMSQTSIQVYK</sequence>
<feature type="region of interest" description="Disordered" evidence="2">
    <location>
        <begin position="26"/>
        <end position="52"/>
    </location>
</feature>
<dbReference type="CDD" id="cd00063">
    <property type="entry name" value="FN3"/>
    <property type="match status" value="1"/>
</dbReference>
<keyword evidence="1" id="KW-1015">Disulfide bond</keyword>
<accession>A0ABM9I1J6</accession>
<protein>
    <submittedName>
        <fullName evidence="5">Peptidyl-Asp metalloendopeptidase</fullName>
        <ecNumber evidence="5">3.4.24.33</ecNumber>
    </submittedName>
</protein>
<dbReference type="Gene3D" id="2.60.40.10">
    <property type="entry name" value="Immunoglobulins"/>
    <property type="match status" value="2"/>
</dbReference>
<evidence type="ECO:0000313" key="6">
    <source>
        <dbReference type="Proteomes" id="UP001162030"/>
    </source>
</evidence>
<organism evidence="5 6">
    <name type="scientific">Methylocaldum szegediense</name>
    <dbReference type="NCBI Taxonomy" id="73780"/>
    <lineage>
        <taxon>Bacteria</taxon>
        <taxon>Pseudomonadati</taxon>
        <taxon>Pseudomonadota</taxon>
        <taxon>Gammaproteobacteria</taxon>
        <taxon>Methylococcales</taxon>
        <taxon>Methylococcaceae</taxon>
        <taxon>Methylocaldum</taxon>
    </lineage>
</organism>
<dbReference type="EMBL" id="OX458333">
    <property type="protein sequence ID" value="CAI8829363.1"/>
    <property type="molecule type" value="Genomic_DNA"/>
</dbReference>
<dbReference type="Proteomes" id="UP001162030">
    <property type="component" value="Chromosome"/>
</dbReference>
<feature type="domain" description="Peptidase M12B" evidence="3">
    <location>
        <begin position="69"/>
        <end position="259"/>
    </location>
</feature>
<dbReference type="GO" id="GO:0016787">
    <property type="term" value="F:hydrolase activity"/>
    <property type="evidence" value="ECO:0007669"/>
    <property type="project" value="UniProtKB-KW"/>
</dbReference>
<keyword evidence="6" id="KW-1185">Reference proteome</keyword>
<dbReference type="PANTHER" id="PTHR44170">
    <property type="entry name" value="PROTEIN SIDEKICK"/>
    <property type="match status" value="1"/>
</dbReference>
<dbReference type="PROSITE" id="PS50215">
    <property type="entry name" value="ADAM_MEPRO"/>
    <property type="match status" value="1"/>
</dbReference>
<dbReference type="InterPro" id="IPR003961">
    <property type="entry name" value="FN3_dom"/>
</dbReference>
<reference evidence="5 6" key="1">
    <citation type="submission" date="2023-03" db="EMBL/GenBank/DDBJ databases">
        <authorList>
            <person name="Pearce D."/>
        </authorList>
    </citation>
    <scope>NUCLEOTIDE SEQUENCE [LARGE SCALE GENOMIC DNA]</scope>
    <source>
        <strain evidence="5">Msz</strain>
    </source>
</reference>
<evidence type="ECO:0000256" key="2">
    <source>
        <dbReference type="SAM" id="MobiDB-lite"/>
    </source>
</evidence>
<dbReference type="Gene3D" id="3.40.390.10">
    <property type="entry name" value="Collagenase (Catalytic Domain)"/>
    <property type="match status" value="1"/>
</dbReference>
<dbReference type="InterPro" id="IPR001590">
    <property type="entry name" value="Peptidase_M12B"/>
</dbReference>
<dbReference type="PANTHER" id="PTHR44170:SF6">
    <property type="entry name" value="CONTACTIN"/>
    <property type="match status" value="1"/>
</dbReference>
<keyword evidence="5" id="KW-0378">Hydrolase</keyword>
<feature type="domain" description="Fibronectin type-III" evidence="4">
    <location>
        <begin position="304"/>
        <end position="394"/>
    </location>
</feature>
<evidence type="ECO:0000259" key="4">
    <source>
        <dbReference type="PROSITE" id="PS50853"/>
    </source>
</evidence>
<dbReference type="InterPro" id="IPR036116">
    <property type="entry name" value="FN3_sf"/>
</dbReference>
<dbReference type="PROSITE" id="PS50853">
    <property type="entry name" value="FN3"/>
    <property type="match status" value="1"/>
</dbReference>
<dbReference type="Pfam" id="PF13688">
    <property type="entry name" value="Reprolysin_5"/>
    <property type="match status" value="1"/>
</dbReference>
<dbReference type="SUPFAM" id="SSF55486">
    <property type="entry name" value="Metalloproteases ('zincins'), catalytic domain"/>
    <property type="match status" value="1"/>
</dbReference>
<evidence type="ECO:0000313" key="5">
    <source>
        <dbReference type="EMBL" id="CAI8829363.1"/>
    </source>
</evidence>